<proteinExistence type="predicted"/>
<organism evidence="2 3">
    <name type="scientific">Bipolaris oryzae ATCC 44560</name>
    <dbReference type="NCBI Taxonomy" id="930090"/>
    <lineage>
        <taxon>Eukaryota</taxon>
        <taxon>Fungi</taxon>
        <taxon>Dikarya</taxon>
        <taxon>Ascomycota</taxon>
        <taxon>Pezizomycotina</taxon>
        <taxon>Dothideomycetes</taxon>
        <taxon>Pleosporomycetidae</taxon>
        <taxon>Pleosporales</taxon>
        <taxon>Pleosporineae</taxon>
        <taxon>Pleosporaceae</taxon>
        <taxon>Bipolaris</taxon>
    </lineage>
</organism>
<reference evidence="2 3" key="1">
    <citation type="journal article" date="2013" name="PLoS Genet.">
        <title>Comparative genome structure, secondary metabolite, and effector coding capacity across Cochliobolus pathogens.</title>
        <authorList>
            <person name="Condon B.J."/>
            <person name="Leng Y."/>
            <person name="Wu D."/>
            <person name="Bushley K.E."/>
            <person name="Ohm R.A."/>
            <person name="Otillar R."/>
            <person name="Martin J."/>
            <person name="Schackwitz W."/>
            <person name="Grimwood J."/>
            <person name="MohdZainudin N."/>
            <person name="Xue C."/>
            <person name="Wang R."/>
            <person name="Manning V.A."/>
            <person name="Dhillon B."/>
            <person name="Tu Z.J."/>
            <person name="Steffenson B.J."/>
            <person name="Salamov A."/>
            <person name="Sun H."/>
            <person name="Lowry S."/>
            <person name="LaButti K."/>
            <person name="Han J."/>
            <person name="Copeland A."/>
            <person name="Lindquist E."/>
            <person name="Barry K."/>
            <person name="Schmutz J."/>
            <person name="Baker S.E."/>
            <person name="Ciuffetti L.M."/>
            <person name="Grigoriev I.V."/>
            <person name="Zhong S."/>
            <person name="Turgeon B.G."/>
        </authorList>
    </citation>
    <scope>NUCLEOTIDE SEQUENCE [LARGE SCALE GENOMIC DNA]</scope>
    <source>
        <strain evidence="2 3">ATCC 44560</strain>
    </source>
</reference>
<evidence type="ECO:0000313" key="3">
    <source>
        <dbReference type="Proteomes" id="UP000054032"/>
    </source>
</evidence>
<evidence type="ECO:0000256" key="1">
    <source>
        <dbReference type="SAM" id="MobiDB-lite"/>
    </source>
</evidence>
<dbReference type="Proteomes" id="UP000054032">
    <property type="component" value="Unassembled WGS sequence"/>
</dbReference>
<dbReference type="GeneID" id="19127851"/>
<name>W6Z5B7_COCMI</name>
<gene>
    <name evidence="2" type="ORF">COCMIDRAFT_91280</name>
</gene>
<sequence length="73" mass="7907">MSSHASIHTTKHKYAQAHPACYPPPTSARQLHAQRRGCSAIVHGRPWWSWNASANANAPETSPGCVGTVHVTH</sequence>
<feature type="region of interest" description="Disordered" evidence="1">
    <location>
        <begin position="1"/>
        <end position="28"/>
    </location>
</feature>
<accession>W6Z5B7</accession>
<dbReference type="RefSeq" id="XP_007686492.1">
    <property type="nucleotide sequence ID" value="XM_007688302.1"/>
</dbReference>
<dbReference type="KEGG" id="bor:COCMIDRAFT_91280"/>
<dbReference type="AlphaFoldDB" id="W6Z5B7"/>
<dbReference type="HOGENOM" id="CLU_2704456_0_0_1"/>
<dbReference type="EMBL" id="KI963958">
    <property type="protein sequence ID" value="EUC46962.1"/>
    <property type="molecule type" value="Genomic_DNA"/>
</dbReference>
<protein>
    <submittedName>
        <fullName evidence="2">Uncharacterized protein</fullName>
    </submittedName>
</protein>
<evidence type="ECO:0000313" key="2">
    <source>
        <dbReference type="EMBL" id="EUC46962.1"/>
    </source>
</evidence>
<keyword evidence="3" id="KW-1185">Reference proteome</keyword>